<dbReference type="Proteomes" id="UP000315440">
    <property type="component" value="Unassembled WGS sequence"/>
</dbReference>
<dbReference type="RefSeq" id="WP_146402418.1">
    <property type="nucleotide sequence ID" value="NZ_SJPQ01000004.1"/>
</dbReference>
<evidence type="ECO:0008006" key="5">
    <source>
        <dbReference type="Google" id="ProtNLM"/>
    </source>
</evidence>
<feature type="compositionally biased region" description="Low complexity" evidence="1">
    <location>
        <begin position="222"/>
        <end position="240"/>
    </location>
</feature>
<evidence type="ECO:0000313" key="3">
    <source>
        <dbReference type="EMBL" id="TWT86560.1"/>
    </source>
</evidence>
<feature type="compositionally biased region" description="Basic and acidic residues" evidence="1">
    <location>
        <begin position="241"/>
        <end position="271"/>
    </location>
</feature>
<accession>A0A5C5ZHG5</accession>
<sequence>MLLFALLLGIGSSAPARSWTYNGETIVGEYVSRSGRHVTVKLEDGTEDWLRLYRLDRADREWIDRYHELTKSRRWGRPTGPQPRGGFESFENGKLRVAHGDEVTLIYPDELTSGDLQHLRKLHLHIGATLPADLANLTPPVDAPADAPRAEQREWVDVDGRTIEASFVRLEEEGVVLLYKQREVGVRFARLSSHDLDWLHNQPGVSLPAHAIRVTTVKRQTPSRVESSPSPEPEAVAVAAPRERFATPRSAGRRDTARGESNRREKSHDGPAGEPGADFSRDPESQEPESQESDTTSDPPTAEASEGGGEDTPDAETDEEYDEYDDEEYSAEELAMMRKLDEAFGDAERIGIAECYHCDNVFDYPAAFGSGDSCPFCGKPVGELITYEEIGEALAVSLGGGRPWYLQRWFRRLAVALVIAVVGGVIKAMMGD</sequence>
<proteinExistence type="predicted"/>
<feature type="transmembrane region" description="Helical" evidence="2">
    <location>
        <begin position="409"/>
        <end position="430"/>
    </location>
</feature>
<keyword evidence="2" id="KW-0812">Transmembrane</keyword>
<dbReference type="AlphaFoldDB" id="A0A5C5ZHG5"/>
<comment type="caution">
    <text evidence="3">The sequence shown here is derived from an EMBL/GenBank/DDBJ whole genome shotgun (WGS) entry which is preliminary data.</text>
</comment>
<evidence type="ECO:0000313" key="4">
    <source>
        <dbReference type="Proteomes" id="UP000315440"/>
    </source>
</evidence>
<keyword evidence="2" id="KW-0472">Membrane</keyword>
<feature type="compositionally biased region" description="Acidic residues" evidence="1">
    <location>
        <begin position="308"/>
        <end position="329"/>
    </location>
</feature>
<keyword evidence="2" id="KW-1133">Transmembrane helix</keyword>
<dbReference type="EMBL" id="SJPQ01000004">
    <property type="protein sequence ID" value="TWT86560.1"/>
    <property type="molecule type" value="Genomic_DNA"/>
</dbReference>
<dbReference type="Gene3D" id="2.30.30.700">
    <property type="entry name" value="SLA1 homology domain 1"/>
    <property type="match status" value="1"/>
</dbReference>
<feature type="region of interest" description="Disordered" evidence="1">
    <location>
        <begin position="218"/>
        <end position="329"/>
    </location>
</feature>
<reference evidence="3 4" key="1">
    <citation type="submission" date="2019-02" db="EMBL/GenBank/DDBJ databases">
        <title>Deep-cultivation of Planctomycetes and their phenomic and genomic characterization uncovers novel biology.</title>
        <authorList>
            <person name="Wiegand S."/>
            <person name="Jogler M."/>
            <person name="Boedeker C."/>
            <person name="Pinto D."/>
            <person name="Vollmers J."/>
            <person name="Rivas-Marin E."/>
            <person name="Kohn T."/>
            <person name="Peeters S.H."/>
            <person name="Heuer A."/>
            <person name="Rast P."/>
            <person name="Oberbeckmann S."/>
            <person name="Bunk B."/>
            <person name="Jeske O."/>
            <person name="Meyerdierks A."/>
            <person name="Storesund J.E."/>
            <person name="Kallscheuer N."/>
            <person name="Luecker S."/>
            <person name="Lage O.M."/>
            <person name="Pohl T."/>
            <person name="Merkel B.J."/>
            <person name="Hornburger P."/>
            <person name="Mueller R.-W."/>
            <person name="Bruemmer F."/>
            <person name="Labrenz M."/>
            <person name="Spormann A.M."/>
            <person name="Op Den Camp H."/>
            <person name="Overmann J."/>
            <person name="Amann R."/>
            <person name="Jetten M.S.M."/>
            <person name="Mascher T."/>
            <person name="Medema M.H."/>
            <person name="Devos D.P."/>
            <person name="Kaster A.-K."/>
            <person name="Ovreas L."/>
            <person name="Rohde M."/>
            <person name="Galperin M.Y."/>
            <person name="Jogler C."/>
        </authorList>
    </citation>
    <scope>NUCLEOTIDE SEQUENCE [LARGE SCALE GENOMIC DNA]</scope>
    <source>
        <strain evidence="3 4">Mal64</strain>
    </source>
</reference>
<protein>
    <recommendedName>
        <fullName evidence="5">SLA1 homology domain-containing protein</fullName>
    </recommendedName>
</protein>
<evidence type="ECO:0000256" key="2">
    <source>
        <dbReference type="SAM" id="Phobius"/>
    </source>
</evidence>
<name>A0A5C5ZHG5_9BACT</name>
<organism evidence="3 4">
    <name type="scientific">Pseudobythopirellula maris</name>
    <dbReference type="NCBI Taxonomy" id="2527991"/>
    <lineage>
        <taxon>Bacteria</taxon>
        <taxon>Pseudomonadati</taxon>
        <taxon>Planctomycetota</taxon>
        <taxon>Planctomycetia</taxon>
        <taxon>Pirellulales</taxon>
        <taxon>Lacipirellulaceae</taxon>
        <taxon>Pseudobythopirellula</taxon>
    </lineage>
</organism>
<gene>
    <name evidence="3" type="ORF">Mal64_33860</name>
</gene>
<keyword evidence="4" id="KW-1185">Reference proteome</keyword>
<evidence type="ECO:0000256" key="1">
    <source>
        <dbReference type="SAM" id="MobiDB-lite"/>
    </source>
</evidence>